<dbReference type="AlphaFoldDB" id="A0AAD5M3K5"/>
<organism evidence="6 7">
    <name type="scientific">Pythium insidiosum</name>
    <name type="common">Pythiosis disease agent</name>
    <dbReference type="NCBI Taxonomy" id="114742"/>
    <lineage>
        <taxon>Eukaryota</taxon>
        <taxon>Sar</taxon>
        <taxon>Stramenopiles</taxon>
        <taxon>Oomycota</taxon>
        <taxon>Peronosporomycetes</taxon>
        <taxon>Pythiales</taxon>
        <taxon>Pythiaceae</taxon>
        <taxon>Pythium</taxon>
    </lineage>
</organism>
<accession>A0AAD5M3K5</accession>
<feature type="domain" description="MYND-type" evidence="5">
    <location>
        <begin position="287"/>
        <end position="325"/>
    </location>
</feature>
<dbReference type="PROSITE" id="PS01360">
    <property type="entry name" value="ZF_MYND_1"/>
    <property type="match status" value="1"/>
</dbReference>
<evidence type="ECO:0000256" key="4">
    <source>
        <dbReference type="PROSITE-ProRule" id="PRU00134"/>
    </source>
</evidence>
<keyword evidence="3" id="KW-0862">Zinc</keyword>
<comment type="caution">
    <text evidence="6">The sequence shown here is derived from an EMBL/GenBank/DDBJ whole genome shotgun (WGS) entry which is preliminary data.</text>
</comment>
<keyword evidence="7" id="KW-1185">Reference proteome</keyword>
<dbReference type="PROSITE" id="PS50865">
    <property type="entry name" value="ZF_MYND_2"/>
    <property type="match status" value="1"/>
</dbReference>
<reference evidence="6" key="1">
    <citation type="submission" date="2021-12" db="EMBL/GenBank/DDBJ databases">
        <title>Prjna785345.</title>
        <authorList>
            <person name="Rujirawat T."/>
            <person name="Krajaejun T."/>
        </authorList>
    </citation>
    <scope>NUCLEOTIDE SEQUENCE</scope>
    <source>
        <strain evidence="6">Pi057C3</strain>
    </source>
</reference>
<dbReference type="Proteomes" id="UP001209570">
    <property type="component" value="Unassembled WGS sequence"/>
</dbReference>
<dbReference type="Pfam" id="PF01753">
    <property type="entry name" value="zf-MYND"/>
    <property type="match status" value="1"/>
</dbReference>
<gene>
    <name evidence="6" type="ORF">P43SY_004708</name>
</gene>
<dbReference type="Gene3D" id="6.10.140.2220">
    <property type="match status" value="1"/>
</dbReference>
<evidence type="ECO:0000256" key="2">
    <source>
        <dbReference type="ARBA" id="ARBA00022771"/>
    </source>
</evidence>
<sequence length="330" mass="36929">MAMASPSPRLQAARERLVAANVLMRYDYAWKEKEFLRCEHRTTGVVCRLLYLLHMYQHVACEMRSRVQVVDNDDAPDGSTSDAPLTVAIQANGYAEFAEPIEAACRLMAVTVVEQPQDAQLVFVYVPPHGETRAGADDPYEPFVSTTTHHQARATPADRRPIFCFLLGEAAFLAPPATAEVERLRGLSGFAISQQLTPRLQSAQYASIAHFAVEFTPSTVKNTTDRNQLGELMTQFGCVEHNMMHQNEKWELYAFQDSVLAAEDGDATQPSEDEARFWLELARGKTCDHCHALQDKLSRCSRCSQALYCSRDCQRAAWKLHKQLCGQPSG</sequence>
<dbReference type="GO" id="GO:0008270">
    <property type="term" value="F:zinc ion binding"/>
    <property type="evidence" value="ECO:0007669"/>
    <property type="project" value="UniProtKB-KW"/>
</dbReference>
<dbReference type="InterPro" id="IPR002893">
    <property type="entry name" value="Znf_MYND"/>
</dbReference>
<proteinExistence type="predicted"/>
<keyword evidence="2 4" id="KW-0863">Zinc-finger</keyword>
<evidence type="ECO:0000313" key="6">
    <source>
        <dbReference type="EMBL" id="KAJ0393736.1"/>
    </source>
</evidence>
<keyword evidence="1" id="KW-0479">Metal-binding</keyword>
<evidence type="ECO:0000259" key="5">
    <source>
        <dbReference type="PROSITE" id="PS50865"/>
    </source>
</evidence>
<protein>
    <recommendedName>
        <fullName evidence="5">MYND-type domain-containing protein</fullName>
    </recommendedName>
</protein>
<dbReference type="SUPFAM" id="SSF144232">
    <property type="entry name" value="HIT/MYND zinc finger-like"/>
    <property type="match status" value="1"/>
</dbReference>
<evidence type="ECO:0000256" key="3">
    <source>
        <dbReference type="ARBA" id="ARBA00022833"/>
    </source>
</evidence>
<dbReference type="EMBL" id="JAKCXM010000467">
    <property type="protein sequence ID" value="KAJ0393736.1"/>
    <property type="molecule type" value="Genomic_DNA"/>
</dbReference>
<evidence type="ECO:0000313" key="7">
    <source>
        <dbReference type="Proteomes" id="UP001209570"/>
    </source>
</evidence>
<evidence type="ECO:0000256" key="1">
    <source>
        <dbReference type="ARBA" id="ARBA00022723"/>
    </source>
</evidence>
<name>A0AAD5M3K5_PYTIN</name>